<accession>A0A7J8LET9</accession>
<dbReference type="Proteomes" id="UP000593572">
    <property type="component" value="Unassembled WGS sequence"/>
</dbReference>
<dbReference type="AlphaFoldDB" id="A0A7J8LET9"/>
<feature type="non-terminal residue" evidence="2">
    <location>
        <position position="333"/>
    </location>
</feature>
<evidence type="ECO:0000313" key="2">
    <source>
        <dbReference type="EMBL" id="MBA0550899.1"/>
    </source>
</evidence>
<dbReference type="EMBL" id="JABEZX010000002">
    <property type="protein sequence ID" value="MBA0550899.1"/>
    <property type="molecule type" value="Genomic_DNA"/>
</dbReference>
<gene>
    <name evidence="2" type="ORF">Golob_021809</name>
</gene>
<evidence type="ECO:0000256" key="1">
    <source>
        <dbReference type="SAM" id="MobiDB-lite"/>
    </source>
</evidence>
<dbReference type="Pfam" id="PF14009">
    <property type="entry name" value="PADRE"/>
    <property type="match status" value="1"/>
</dbReference>
<dbReference type="PANTHER" id="PTHR33148:SF3">
    <property type="entry name" value="DUF4228 DOMAIN PROTEIN"/>
    <property type="match status" value="1"/>
</dbReference>
<comment type="caution">
    <text evidence="2">The sequence shown here is derived from an EMBL/GenBank/DDBJ whole genome shotgun (WGS) entry which is preliminary data.</text>
</comment>
<dbReference type="PANTHER" id="PTHR33148">
    <property type="entry name" value="PLASTID MOVEMENT IMPAIRED PROTEIN-RELATED"/>
    <property type="match status" value="1"/>
</dbReference>
<feature type="region of interest" description="Disordered" evidence="1">
    <location>
        <begin position="213"/>
        <end position="235"/>
    </location>
</feature>
<organism evidence="2 3">
    <name type="scientific">Gossypium lobatum</name>
    <dbReference type="NCBI Taxonomy" id="34289"/>
    <lineage>
        <taxon>Eukaryota</taxon>
        <taxon>Viridiplantae</taxon>
        <taxon>Streptophyta</taxon>
        <taxon>Embryophyta</taxon>
        <taxon>Tracheophyta</taxon>
        <taxon>Spermatophyta</taxon>
        <taxon>Magnoliopsida</taxon>
        <taxon>eudicotyledons</taxon>
        <taxon>Gunneridae</taxon>
        <taxon>Pentapetalae</taxon>
        <taxon>rosids</taxon>
        <taxon>malvids</taxon>
        <taxon>Malvales</taxon>
        <taxon>Malvaceae</taxon>
        <taxon>Malvoideae</taxon>
        <taxon>Gossypium</taxon>
    </lineage>
</organism>
<keyword evidence="3" id="KW-1185">Reference proteome</keyword>
<protein>
    <submittedName>
        <fullName evidence="2">Uncharacterized protein</fullName>
    </submittedName>
</protein>
<reference evidence="2 3" key="1">
    <citation type="journal article" date="2019" name="Genome Biol. Evol.">
        <title>Insights into the evolution of the New World diploid cottons (Gossypium, subgenus Houzingenia) based on genome sequencing.</title>
        <authorList>
            <person name="Grover C.E."/>
            <person name="Arick M.A. 2nd"/>
            <person name="Thrash A."/>
            <person name="Conover J.L."/>
            <person name="Sanders W.S."/>
            <person name="Peterson D.G."/>
            <person name="Frelichowski J.E."/>
            <person name="Scheffler J.A."/>
            <person name="Scheffler B.E."/>
            <person name="Wendel J.F."/>
        </authorList>
    </citation>
    <scope>NUCLEOTIDE SEQUENCE [LARGE SCALE GENOMIC DNA]</scope>
    <source>
        <strain evidence="2">157</strain>
        <tissue evidence="2">Leaf</tissue>
    </source>
</reference>
<dbReference type="InterPro" id="IPR025322">
    <property type="entry name" value="PADRE_dom"/>
</dbReference>
<proteinExistence type="predicted"/>
<evidence type="ECO:0000313" key="3">
    <source>
        <dbReference type="Proteomes" id="UP000593572"/>
    </source>
</evidence>
<sequence length="333" mass="36874">PVRAEDVVKDYPGHVLLESEAVKHFGVRAKPLEAHHGLEPKRLYFLVVLPEGPKERVPRRVRSGVNMSAKDRLESLMLSRRSVSDLTLMKGESTGAEKGESGAMRVRLRMPKAEVERLMKESENEGEVVEKIMQLCTANGGNSPREGAVKGKQQVRWAGSHGSTGEGFKAREKRVSFVAVKEGGGSQIEVAMSDPLSSRNFVVGKSITGSNSGIGRATKKVRRRTEVPPDTDDPTMDVNCQKVEDERVNQISYKSMLMGTPLDATSPTRMGEEFNLQDGVVVTELVEGIPLITFFDHVHQFNERKMARTIIVKLLGRKIGFNTLLNKVTVRIE</sequence>
<name>A0A7J8LET9_9ROSI</name>